<organism evidence="1">
    <name type="scientific">marine sediment metagenome</name>
    <dbReference type="NCBI Taxonomy" id="412755"/>
    <lineage>
        <taxon>unclassified sequences</taxon>
        <taxon>metagenomes</taxon>
        <taxon>ecological metagenomes</taxon>
    </lineage>
</organism>
<dbReference type="AlphaFoldDB" id="A0A0F9BW80"/>
<accession>A0A0F9BW80</accession>
<sequence length="106" mass="11084">MINHHVSVYTRAGVMAHVQSTNGDQWPPDVVETHAAGAVVPLVRIDVELEPTNAEVVAGANGRPAPRRAADLFAKELEVVAGKVRYRPGKGSGGAISNRAVAVLPA</sequence>
<dbReference type="EMBL" id="LAZR01035938">
    <property type="protein sequence ID" value="KKL26155.1"/>
    <property type="molecule type" value="Genomic_DNA"/>
</dbReference>
<reference evidence="1" key="1">
    <citation type="journal article" date="2015" name="Nature">
        <title>Complex archaea that bridge the gap between prokaryotes and eukaryotes.</title>
        <authorList>
            <person name="Spang A."/>
            <person name="Saw J.H."/>
            <person name="Jorgensen S.L."/>
            <person name="Zaremba-Niedzwiedzka K."/>
            <person name="Martijn J."/>
            <person name="Lind A.E."/>
            <person name="van Eijk R."/>
            <person name="Schleper C."/>
            <person name="Guy L."/>
            <person name="Ettema T.J."/>
        </authorList>
    </citation>
    <scope>NUCLEOTIDE SEQUENCE</scope>
</reference>
<protein>
    <submittedName>
        <fullName evidence="1">Uncharacterized protein</fullName>
    </submittedName>
</protein>
<comment type="caution">
    <text evidence="1">The sequence shown here is derived from an EMBL/GenBank/DDBJ whole genome shotgun (WGS) entry which is preliminary data.</text>
</comment>
<evidence type="ECO:0000313" key="1">
    <source>
        <dbReference type="EMBL" id="KKL26155.1"/>
    </source>
</evidence>
<gene>
    <name evidence="1" type="ORF">LCGC14_2398120</name>
</gene>
<proteinExistence type="predicted"/>
<name>A0A0F9BW80_9ZZZZ</name>